<gene>
    <name evidence="1" type="ordered locus">Rfer_4444</name>
</gene>
<reference evidence="2" key="1">
    <citation type="submission" date="2006-02" db="EMBL/GenBank/DDBJ databases">
        <title>Complete sequence of plasmid 1 of Rhodoferax ferrireducens DSM 15236.</title>
        <authorList>
            <person name="Copeland A."/>
            <person name="Lucas S."/>
            <person name="Lapidus A."/>
            <person name="Barry K."/>
            <person name="Detter J.C."/>
            <person name="Glavina del Rio T."/>
            <person name="Hammon N."/>
            <person name="Israni S."/>
            <person name="Pitluck S."/>
            <person name="Brettin T."/>
            <person name="Bruce D."/>
            <person name="Han C."/>
            <person name="Tapia R."/>
            <person name="Gilna P."/>
            <person name="Kiss H."/>
            <person name="Schmutz J."/>
            <person name="Larimer F."/>
            <person name="Land M."/>
            <person name="Kyrpides N."/>
            <person name="Ivanova N."/>
            <person name="Richardson P."/>
        </authorList>
    </citation>
    <scope>NUCLEOTIDE SEQUENCE [LARGE SCALE GENOMIC DNA]</scope>
    <source>
        <strain evidence="2">ATCC BAA-621 / DSM 15236 / T118</strain>
        <plasmid evidence="2">Plasmid pDSM15236</plasmid>
    </source>
</reference>
<geneLocation type="plasmid" evidence="2">
    <name>pDSM15236</name>
</geneLocation>
<keyword evidence="1" id="KW-0614">Plasmid</keyword>
<dbReference type="Proteomes" id="UP000008332">
    <property type="component" value="Plasmid unnamed1"/>
</dbReference>
<evidence type="ECO:0000313" key="2">
    <source>
        <dbReference type="Proteomes" id="UP000008332"/>
    </source>
</evidence>
<organism evidence="1 2">
    <name type="scientific">Albidiferax ferrireducens (strain ATCC BAA-621 / DSM 15236 / T118)</name>
    <name type="common">Rhodoferax ferrireducens</name>
    <dbReference type="NCBI Taxonomy" id="338969"/>
    <lineage>
        <taxon>Bacteria</taxon>
        <taxon>Pseudomonadati</taxon>
        <taxon>Pseudomonadota</taxon>
        <taxon>Betaproteobacteria</taxon>
        <taxon>Burkholderiales</taxon>
        <taxon>Comamonadaceae</taxon>
        <taxon>Rhodoferax</taxon>
    </lineage>
</organism>
<accession>Q21Q15</accession>
<proteinExistence type="predicted"/>
<sequence length="147" mass="16414">MLPNTFGCNSFARRMRALIRGVSSDQIEFSTVNLGCAGAEIALFMVKATSMHRGHEIGRIVSETSPITETCYVHDVVIHDKRYARIGLAEELIKRAFGFKEAKAIAPVNIVREAMGFWVSLANKDSFPIRLGLIPLEIDCQKRFLKS</sequence>
<dbReference type="AlphaFoldDB" id="Q21Q15"/>
<evidence type="ECO:0000313" key="1">
    <source>
        <dbReference type="EMBL" id="ABD72130.1"/>
    </source>
</evidence>
<dbReference type="KEGG" id="rfr:Rfer_4444"/>
<dbReference type="HOGENOM" id="CLU_1766555_0_0_4"/>
<dbReference type="EMBL" id="CP000268">
    <property type="protein sequence ID" value="ABD72130.1"/>
    <property type="molecule type" value="Genomic_DNA"/>
</dbReference>
<keyword evidence="2" id="KW-1185">Reference proteome</keyword>
<dbReference type="RefSeq" id="WP_011458609.1">
    <property type="nucleotide sequence ID" value="NC_007901.1"/>
</dbReference>
<protein>
    <recommendedName>
        <fullName evidence="3">N-acetyltransferase domain-containing protein</fullName>
    </recommendedName>
</protein>
<name>Q21Q15_ALBFT</name>
<evidence type="ECO:0008006" key="3">
    <source>
        <dbReference type="Google" id="ProtNLM"/>
    </source>
</evidence>